<organism evidence="3 4">
    <name type="scientific">Deinococcus aquaticus</name>
    <dbReference type="NCBI Taxonomy" id="328692"/>
    <lineage>
        <taxon>Bacteria</taxon>
        <taxon>Thermotogati</taxon>
        <taxon>Deinococcota</taxon>
        <taxon>Deinococci</taxon>
        <taxon>Deinococcales</taxon>
        <taxon>Deinococcaceae</taxon>
        <taxon>Deinococcus</taxon>
    </lineage>
</organism>
<keyword evidence="3" id="KW-0614">Plasmid</keyword>
<feature type="compositionally biased region" description="Pro residues" evidence="1">
    <location>
        <begin position="311"/>
        <end position="320"/>
    </location>
</feature>
<feature type="region of interest" description="Disordered" evidence="1">
    <location>
        <begin position="295"/>
        <end position="328"/>
    </location>
</feature>
<evidence type="ECO:0000259" key="2">
    <source>
        <dbReference type="PROSITE" id="PS50006"/>
    </source>
</evidence>
<dbReference type="InterPro" id="IPR000253">
    <property type="entry name" value="FHA_dom"/>
</dbReference>
<dbReference type="Pfam" id="PF09684">
    <property type="entry name" value="Tail_P2_I"/>
    <property type="match status" value="1"/>
</dbReference>
<dbReference type="Proteomes" id="UP001217044">
    <property type="component" value="Plasmid pDATS01"/>
</dbReference>
<feature type="domain" description="FHA" evidence="2">
    <location>
        <begin position="23"/>
        <end position="73"/>
    </location>
</feature>
<geneLocation type="plasmid" evidence="3 4">
    <name>pDATS01</name>
</geneLocation>
<sequence length="328" mass="35676">MPQLQVRQRGDVLRTLNLGMRQLSIGRTPDNGLPLRDPSVAVRHAEISVEGGALLLTDLTGGEASTFVNGHRLTPHQPWRLEHGDEIQIGPFTVAFLSEAAAAPAEAPQGRTDVQGTLAAHPARPPIPTFPAPRPPLGGPALYTSFLPPYFQESEFLGRFLKILEGVWEPMQRRQDSVDLHFDPRVSPPQLLGWMAGWLGVPLDPHWPEARQRAWLREAVTLYRWRGTRYGLSRALETVFGLTPVLSEDSAQPHTLRVTLLDSLDGDDTASREAITAFVQRHAPAHTQVTVEFVDAPTPPGHTAAQTPDQTTPPPSPSGPGGPQAGTA</sequence>
<dbReference type="Pfam" id="PF00498">
    <property type="entry name" value="FHA"/>
    <property type="match status" value="1"/>
</dbReference>
<proteinExistence type="predicted"/>
<dbReference type="InterPro" id="IPR006521">
    <property type="entry name" value="Tail_protein_I"/>
</dbReference>
<reference evidence="3 4" key="1">
    <citation type="submission" date="2022-12" db="EMBL/GenBank/DDBJ databases">
        <title>Genome Sequence of Deinococcus aquaticus Type Strain PB314.</title>
        <authorList>
            <person name="Albert C."/>
            <person name="Hill J."/>
            <person name="Boren L."/>
            <person name="Scholz-Ng S."/>
            <person name="Fatema N."/>
            <person name="Grosso R."/>
            <person name="Soboslay E."/>
            <person name="Tuohy J."/>
        </authorList>
    </citation>
    <scope>NUCLEOTIDE SEQUENCE [LARGE SCALE GENOMIC DNA]</scope>
    <source>
        <strain evidence="3 4">PB-314</strain>
        <plasmid evidence="3 4">pDATS01</plasmid>
    </source>
</reference>
<dbReference type="CDD" id="cd00060">
    <property type="entry name" value="FHA"/>
    <property type="match status" value="1"/>
</dbReference>
<name>A0ABY7V5J4_9DEIO</name>
<accession>A0ABY7V5J4</accession>
<keyword evidence="4" id="KW-1185">Reference proteome</keyword>
<dbReference type="Gene3D" id="2.60.200.20">
    <property type="match status" value="1"/>
</dbReference>
<gene>
    <name evidence="3" type="ORF">M8445_15780</name>
</gene>
<evidence type="ECO:0000256" key="1">
    <source>
        <dbReference type="SAM" id="MobiDB-lite"/>
    </source>
</evidence>
<evidence type="ECO:0000313" key="3">
    <source>
        <dbReference type="EMBL" id="WDA60469.1"/>
    </source>
</evidence>
<dbReference type="InterPro" id="IPR008984">
    <property type="entry name" value="SMAD_FHA_dom_sf"/>
</dbReference>
<dbReference type="SUPFAM" id="SSF49879">
    <property type="entry name" value="SMAD/FHA domain"/>
    <property type="match status" value="1"/>
</dbReference>
<dbReference type="PROSITE" id="PS50006">
    <property type="entry name" value="FHA_DOMAIN"/>
    <property type="match status" value="1"/>
</dbReference>
<protein>
    <submittedName>
        <fullName evidence="3">Phage tail protein</fullName>
    </submittedName>
</protein>
<dbReference type="NCBIfam" id="TIGR02242">
    <property type="entry name" value="tail_TIGR02242"/>
    <property type="match status" value="1"/>
</dbReference>
<dbReference type="SMART" id="SM00240">
    <property type="entry name" value="FHA"/>
    <property type="match status" value="1"/>
</dbReference>
<evidence type="ECO:0000313" key="4">
    <source>
        <dbReference type="Proteomes" id="UP001217044"/>
    </source>
</evidence>
<dbReference type="EMBL" id="CP115166">
    <property type="protein sequence ID" value="WDA60469.1"/>
    <property type="molecule type" value="Genomic_DNA"/>
</dbReference>
<dbReference type="InterPro" id="IPR011748">
    <property type="entry name" value="Unchr_phage_tail-like"/>
</dbReference>
<dbReference type="RefSeq" id="WP_273991245.1">
    <property type="nucleotide sequence ID" value="NZ_BAABQT010000004.1"/>
</dbReference>